<feature type="domain" description="Glycosyl transferase family 1" evidence="2">
    <location>
        <begin position="240"/>
        <end position="368"/>
    </location>
</feature>
<dbReference type="CDD" id="cd03809">
    <property type="entry name" value="GT4_MtfB-like"/>
    <property type="match status" value="1"/>
</dbReference>
<dbReference type="InterPro" id="IPR001296">
    <property type="entry name" value="Glyco_trans_1"/>
</dbReference>
<dbReference type="GO" id="GO:0016757">
    <property type="term" value="F:glycosyltransferase activity"/>
    <property type="evidence" value="ECO:0007669"/>
    <property type="project" value="InterPro"/>
</dbReference>
<dbReference type="PANTHER" id="PTHR46401:SF2">
    <property type="entry name" value="GLYCOSYLTRANSFERASE WBBK-RELATED"/>
    <property type="match status" value="1"/>
</dbReference>
<evidence type="ECO:0000313" key="3">
    <source>
        <dbReference type="EMBL" id="SJM51905.1"/>
    </source>
</evidence>
<gene>
    <name evidence="3" type="ORF">FM111_03070</name>
</gene>
<dbReference type="Gene3D" id="3.40.50.2000">
    <property type="entry name" value="Glycogen Phosphorylase B"/>
    <property type="match status" value="1"/>
</dbReference>
<evidence type="ECO:0000256" key="1">
    <source>
        <dbReference type="ARBA" id="ARBA00022679"/>
    </source>
</evidence>
<dbReference type="EMBL" id="FUIE01000017">
    <property type="protein sequence ID" value="SJM51905.1"/>
    <property type="molecule type" value="Genomic_DNA"/>
</dbReference>
<organism evidence="3 4">
    <name type="scientific">Brevundimonas diminuta 3F5N</name>
    <dbReference type="NCBI Taxonomy" id="1255603"/>
    <lineage>
        <taxon>Bacteria</taxon>
        <taxon>Pseudomonadati</taxon>
        <taxon>Pseudomonadota</taxon>
        <taxon>Alphaproteobacteria</taxon>
        <taxon>Caulobacterales</taxon>
        <taxon>Caulobacteraceae</taxon>
        <taxon>Brevundimonas</taxon>
    </lineage>
</organism>
<dbReference type="SUPFAM" id="SSF53756">
    <property type="entry name" value="UDP-Glycosyltransferase/glycogen phosphorylase"/>
    <property type="match status" value="1"/>
</dbReference>
<dbReference type="RefSeq" id="WP_087139285.1">
    <property type="nucleotide sequence ID" value="NZ_FUIE01000017.1"/>
</dbReference>
<sequence length="426" mass="47379">MIEDVLFDASRLLSRTERSAPTGVDRVCLAYAEWLIEHPTYRMTPVRARKDQLARVDNDWFRERLAELRTRWTGPGAVTELGPEARKLFDALRSPDDGASIIGHAPEEQAPPKTKPKRIWKQYFRSRRIAAPPSARAYINVGHTSLNTPDILTSLADGGIERIIMVHDLIPVTHPEFCRPGDGLKHVRRMTNVLRHASRVIVNSHYTAEELKSFADRSNIAAPPIEVAHLGLERTFDSRTTIAPARPYFLHVGTIEARKNLAFLLTVWRRLQETMGAETPRLVLVGRYGWENEAVLDHLQRSPNLRGLVHQAENLPDCALSALMRGARAMVAPSSVEGFDLPAVEASAMGVPLIASDIAAHRELVPHARLIDPLDGLGWLAALEDWTRNPPVAPPYSAPNWDQHFDVVQQRVLSSSGGAAVSEVSI</sequence>
<protein>
    <submittedName>
        <fullName evidence="3">Glycosyl transferase, group 1</fullName>
    </submittedName>
</protein>
<reference evidence="3 4" key="1">
    <citation type="submission" date="2017-02" db="EMBL/GenBank/DDBJ databases">
        <authorList>
            <person name="Peterson S.W."/>
        </authorList>
    </citation>
    <scope>NUCLEOTIDE SEQUENCE [LARGE SCALE GENOMIC DNA]</scope>
    <source>
        <strain evidence="3 4">3F5N</strain>
    </source>
</reference>
<evidence type="ECO:0000259" key="2">
    <source>
        <dbReference type="Pfam" id="PF00534"/>
    </source>
</evidence>
<dbReference type="OrthoDB" id="9790710at2"/>
<evidence type="ECO:0000313" key="4">
    <source>
        <dbReference type="Proteomes" id="UP000195766"/>
    </source>
</evidence>
<name>A0A1R4F7M2_BREDI</name>
<dbReference type="PANTHER" id="PTHR46401">
    <property type="entry name" value="GLYCOSYLTRANSFERASE WBBK-RELATED"/>
    <property type="match status" value="1"/>
</dbReference>
<dbReference type="Proteomes" id="UP000195766">
    <property type="component" value="Unassembled WGS sequence"/>
</dbReference>
<proteinExistence type="predicted"/>
<keyword evidence="1 3" id="KW-0808">Transferase</keyword>
<accession>A0A1R4F7M2</accession>
<dbReference type="AlphaFoldDB" id="A0A1R4F7M2"/>
<dbReference type="Pfam" id="PF00534">
    <property type="entry name" value="Glycos_transf_1"/>
    <property type="match status" value="1"/>
</dbReference>